<dbReference type="Proteomes" id="UP000799750">
    <property type="component" value="Unassembled WGS sequence"/>
</dbReference>
<dbReference type="OrthoDB" id="5415867at2759"/>
<reference evidence="2" key="1">
    <citation type="journal article" date="2020" name="Stud. Mycol.">
        <title>101 Dothideomycetes genomes: a test case for predicting lifestyles and emergence of pathogens.</title>
        <authorList>
            <person name="Haridas S."/>
            <person name="Albert R."/>
            <person name="Binder M."/>
            <person name="Bloem J."/>
            <person name="Labutti K."/>
            <person name="Salamov A."/>
            <person name="Andreopoulos B."/>
            <person name="Baker S."/>
            <person name="Barry K."/>
            <person name="Bills G."/>
            <person name="Bluhm B."/>
            <person name="Cannon C."/>
            <person name="Castanera R."/>
            <person name="Culley D."/>
            <person name="Daum C."/>
            <person name="Ezra D."/>
            <person name="Gonzalez J."/>
            <person name="Henrissat B."/>
            <person name="Kuo A."/>
            <person name="Liang C."/>
            <person name="Lipzen A."/>
            <person name="Lutzoni F."/>
            <person name="Magnuson J."/>
            <person name="Mondo S."/>
            <person name="Nolan M."/>
            <person name="Ohm R."/>
            <person name="Pangilinan J."/>
            <person name="Park H.-J."/>
            <person name="Ramirez L."/>
            <person name="Alfaro M."/>
            <person name="Sun H."/>
            <person name="Tritt A."/>
            <person name="Yoshinaga Y."/>
            <person name="Zwiers L.-H."/>
            <person name="Turgeon B."/>
            <person name="Goodwin S."/>
            <person name="Spatafora J."/>
            <person name="Crous P."/>
            <person name="Grigoriev I."/>
        </authorList>
    </citation>
    <scope>NUCLEOTIDE SEQUENCE</scope>
    <source>
        <strain evidence="2">CBS 269.34</strain>
    </source>
</reference>
<organism evidence="2 3">
    <name type="scientific">Lophium mytilinum</name>
    <dbReference type="NCBI Taxonomy" id="390894"/>
    <lineage>
        <taxon>Eukaryota</taxon>
        <taxon>Fungi</taxon>
        <taxon>Dikarya</taxon>
        <taxon>Ascomycota</taxon>
        <taxon>Pezizomycotina</taxon>
        <taxon>Dothideomycetes</taxon>
        <taxon>Pleosporomycetidae</taxon>
        <taxon>Mytilinidiales</taxon>
        <taxon>Mytilinidiaceae</taxon>
        <taxon>Lophium</taxon>
    </lineage>
</organism>
<keyword evidence="1" id="KW-0732">Signal</keyword>
<dbReference type="InterPro" id="IPR052953">
    <property type="entry name" value="Ser-rich/MCO-related"/>
</dbReference>
<protein>
    <recommendedName>
        <fullName evidence="4">Extracellular serine-rich protein</fullName>
    </recommendedName>
</protein>
<keyword evidence="3" id="KW-1185">Reference proteome</keyword>
<accession>A0A6A6RE15</accession>
<dbReference type="InterPro" id="IPR008972">
    <property type="entry name" value="Cupredoxin"/>
</dbReference>
<feature type="signal peptide" evidence="1">
    <location>
        <begin position="1"/>
        <end position="18"/>
    </location>
</feature>
<gene>
    <name evidence="2" type="ORF">BU16DRAFT_449772</name>
</gene>
<dbReference type="AlphaFoldDB" id="A0A6A6RE15"/>
<proteinExistence type="predicted"/>
<evidence type="ECO:0008006" key="4">
    <source>
        <dbReference type="Google" id="ProtNLM"/>
    </source>
</evidence>
<dbReference type="PANTHER" id="PTHR34883">
    <property type="entry name" value="SERINE-RICH PROTEIN, PUTATIVE-RELATED-RELATED"/>
    <property type="match status" value="1"/>
</dbReference>
<dbReference type="SUPFAM" id="SSF49503">
    <property type="entry name" value="Cupredoxins"/>
    <property type="match status" value="1"/>
</dbReference>
<dbReference type="PANTHER" id="PTHR34883:SF15">
    <property type="entry name" value="EXTRACELLULAR SERINE-RICH PROTEIN"/>
    <property type="match status" value="1"/>
</dbReference>
<name>A0A6A6RE15_9PEZI</name>
<sequence length="188" mass="19654">MVSFTTIAILGAATLAAALPTATTPQDASPALGRRTGATHRVEAGFAGTLRFEPENIVAEIGDLVEVHFAPANHSFAQSSFAKPCVPINDNAIFSGFQPATKGVQAEAPNAFTIEVTDKLPKWFYCAQTKGNHCQMGMGMVINQNFDGGATLDQYKKMAAWTGVSISPPIVGNGGTLAPPSMPFNGKA</sequence>
<dbReference type="EMBL" id="MU004181">
    <property type="protein sequence ID" value="KAF2501980.1"/>
    <property type="molecule type" value="Genomic_DNA"/>
</dbReference>
<evidence type="ECO:0000256" key="1">
    <source>
        <dbReference type="SAM" id="SignalP"/>
    </source>
</evidence>
<dbReference type="CDD" id="cd00920">
    <property type="entry name" value="Cupredoxin"/>
    <property type="match status" value="1"/>
</dbReference>
<feature type="chain" id="PRO_5025648268" description="Extracellular serine-rich protein" evidence="1">
    <location>
        <begin position="19"/>
        <end position="188"/>
    </location>
</feature>
<evidence type="ECO:0000313" key="3">
    <source>
        <dbReference type="Proteomes" id="UP000799750"/>
    </source>
</evidence>
<dbReference type="Gene3D" id="2.60.40.420">
    <property type="entry name" value="Cupredoxins - blue copper proteins"/>
    <property type="match status" value="1"/>
</dbReference>
<evidence type="ECO:0000313" key="2">
    <source>
        <dbReference type="EMBL" id="KAF2501980.1"/>
    </source>
</evidence>